<proteinExistence type="predicted"/>
<protein>
    <submittedName>
        <fullName evidence="2">Uncharacterized protein</fullName>
    </submittedName>
</protein>
<dbReference type="Proteomes" id="UP000230233">
    <property type="component" value="Chromosome III"/>
</dbReference>
<evidence type="ECO:0000256" key="1">
    <source>
        <dbReference type="SAM" id="MobiDB-lite"/>
    </source>
</evidence>
<accession>A0A2G5UG22</accession>
<name>A0A2G5UG22_9PELO</name>
<dbReference type="EMBL" id="PDUG01000003">
    <property type="protein sequence ID" value="PIC38495.1"/>
    <property type="molecule type" value="Genomic_DNA"/>
</dbReference>
<dbReference type="AlphaFoldDB" id="A0A2G5UG22"/>
<gene>
    <name evidence="2" type="primary">Cnig_chr_III.g10494</name>
    <name evidence="2" type="ORF">B9Z55_010494</name>
</gene>
<feature type="compositionally biased region" description="Basic and acidic residues" evidence="1">
    <location>
        <begin position="51"/>
        <end position="77"/>
    </location>
</feature>
<organism evidence="2 3">
    <name type="scientific">Caenorhabditis nigoni</name>
    <dbReference type="NCBI Taxonomy" id="1611254"/>
    <lineage>
        <taxon>Eukaryota</taxon>
        <taxon>Metazoa</taxon>
        <taxon>Ecdysozoa</taxon>
        <taxon>Nematoda</taxon>
        <taxon>Chromadorea</taxon>
        <taxon>Rhabditida</taxon>
        <taxon>Rhabditina</taxon>
        <taxon>Rhabditomorpha</taxon>
        <taxon>Rhabditoidea</taxon>
        <taxon>Rhabditidae</taxon>
        <taxon>Peloderinae</taxon>
        <taxon>Caenorhabditis</taxon>
    </lineage>
</organism>
<evidence type="ECO:0000313" key="3">
    <source>
        <dbReference type="Proteomes" id="UP000230233"/>
    </source>
</evidence>
<feature type="region of interest" description="Disordered" evidence="1">
    <location>
        <begin position="50"/>
        <end position="86"/>
    </location>
</feature>
<reference evidence="3" key="1">
    <citation type="submission" date="2017-10" db="EMBL/GenBank/DDBJ databases">
        <title>Rapid genome shrinkage in a self-fertile nematode reveals novel sperm competition proteins.</title>
        <authorList>
            <person name="Yin D."/>
            <person name="Schwarz E.M."/>
            <person name="Thomas C.G."/>
            <person name="Felde R.L."/>
            <person name="Korf I.F."/>
            <person name="Cutter A.D."/>
            <person name="Schartner C.M."/>
            <person name="Ralston E.J."/>
            <person name="Meyer B.J."/>
            <person name="Haag E.S."/>
        </authorList>
    </citation>
    <scope>NUCLEOTIDE SEQUENCE [LARGE SCALE GENOMIC DNA]</scope>
    <source>
        <strain evidence="3">JU1422</strain>
    </source>
</reference>
<comment type="caution">
    <text evidence="2">The sequence shown here is derived from an EMBL/GenBank/DDBJ whole genome shotgun (WGS) entry which is preliminary data.</text>
</comment>
<evidence type="ECO:0000313" key="2">
    <source>
        <dbReference type="EMBL" id="PIC38495.1"/>
    </source>
</evidence>
<keyword evidence="3" id="KW-1185">Reference proteome</keyword>
<sequence>MTHVFAAKSANISKNIEITFGLFQDMCEYKKVLNANQKRWTPIIATFAGSSREEKSVGDEETQRDKRQVEQPEEKKDRIHRNRTYG</sequence>